<comment type="subcellular location">
    <subcellularLocation>
        <location evidence="1">Membrane</location>
        <topology evidence="1">Multi-pass membrane protein</topology>
    </subcellularLocation>
</comment>
<evidence type="ECO:0000313" key="6">
    <source>
        <dbReference type="EMBL" id="CAH2244539.1"/>
    </source>
</evidence>
<evidence type="ECO:0000256" key="4">
    <source>
        <dbReference type="ARBA" id="ARBA00023136"/>
    </source>
</evidence>
<evidence type="ECO:0000313" key="7">
    <source>
        <dbReference type="Proteomes" id="UP000838756"/>
    </source>
</evidence>
<comment type="caution">
    <text evidence="6">The sequence shown here is derived from an EMBL/GenBank/DDBJ whole genome shotgun (WGS) entry which is preliminary data.</text>
</comment>
<dbReference type="PANTHER" id="PTHR19282:SF544">
    <property type="entry name" value="TETRASPANIN"/>
    <property type="match status" value="1"/>
</dbReference>
<keyword evidence="2 5" id="KW-0812">Transmembrane</keyword>
<evidence type="ECO:0000256" key="1">
    <source>
        <dbReference type="ARBA" id="ARBA00004141"/>
    </source>
</evidence>
<evidence type="ECO:0000256" key="5">
    <source>
        <dbReference type="SAM" id="Phobius"/>
    </source>
</evidence>
<dbReference type="Proteomes" id="UP000838756">
    <property type="component" value="Unassembled WGS sequence"/>
</dbReference>
<protein>
    <submittedName>
        <fullName evidence="6">Jg8454 protein</fullName>
    </submittedName>
</protein>
<proteinExistence type="predicted"/>
<evidence type="ECO:0000256" key="3">
    <source>
        <dbReference type="ARBA" id="ARBA00022989"/>
    </source>
</evidence>
<reference evidence="6" key="1">
    <citation type="submission" date="2022-03" db="EMBL/GenBank/DDBJ databases">
        <authorList>
            <person name="Lindestad O."/>
        </authorList>
    </citation>
    <scope>NUCLEOTIDE SEQUENCE</scope>
</reference>
<keyword evidence="4 5" id="KW-0472">Membrane</keyword>
<dbReference type="EMBL" id="CAKXAJ010025833">
    <property type="protein sequence ID" value="CAH2244539.1"/>
    <property type="molecule type" value="Genomic_DNA"/>
</dbReference>
<dbReference type="PANTHER" id="PTHR19282">
    <property type="entry name" value="TETRASPANIN"/>
    <property type="match status" value="1"/>
</dbReference>
<dbReference type="Gene3D" id="1.10.1450.10">
    <property type="entry name" value="Tetraspanin"/>
    <property type="match status" value="1"/>
</dbReference>
<keyword evidence="3 5" id="KW-1133">Transmembrane helix</keyword>
<dbReference type="Pfam" id="PF00335">
    <property type="entry name" value="Tetraspanin"/>
    <property type="match status" value="1"/>
</dbReference>
<dbReference type="OrthoDB" id="7478999at2759"/>
<dbReference type="InterPro" id="IPR008952">
    <property type="entry name" value="Tetraspanin_EC2_sf"/>
</dbReference>
<evidence type="ECO:0000256" key="2">
    <source>
        <dbReference type="ARBA" id="ARBA00022692"/>
    </source>
</evidence>
<dbReference type="PRINTS" id="PR00259">
    <property type="entry name" value="TMFOUR"/>
</dbReference>
<dbReference type="InterPro" id="IPR018499">
    <property type="entry name" value="Tetraspanin/Peripherin"/>
</dbReference>
<feature type="transmembrane region" description="Helical" evidence="5">
    <location>
        <begin position="52"/>
        <end position="74"/>
    </location>
</feature>
<gene>
    <name evidence="6" type="primary">jg8454</name>
    <name evidence="6" type="ORF">PAEG_LOCUS20471</name>
</gene>
<dbReference type="CDD" id="cd03155">
    <property type="entry name" value="CD151_like_LEL"/>
    <property type="match status" value="1"/>
</dbReference>
<sequence>MITASLVYWLTRVSKRCWVRIRLAKNCAGVLLVGAGTVASRHRFVPLLPTPTYAAIAYLLIIAGALGLPLSALGCCGLKTENRTSLLCYTYFLLITFILEAGAGGLAYYYEVAIEDELRAELNTTFISNYALDTVITDAVDTMQTEFKCCGATRYSDWRKSAWHEHDPRLLVPDSCCKTVTTRCGARDHPSNIYYHIKQGTHPAKFCPVSINLSVSVTPATTPFRPDCIATMGKEKLYGITLIPWRLERSLVWDATCVDTLAASHIQATSSMVGAAATSAEQAKRRKYENLDSSFIFVLFGVDTSGPWGPEARAVFKELSKRVIESTGDPRAGSYLGQRISLAIQRGNAASILGTVLRCGGFEDVLDFI</sequence>
<keyword evidence="7" id="KW-1185">Reference proteome</keyword>
<organism evidence="6 7">
    <name type="scientific">Pararge aegeria aegeria</name>
    <dbReference type="NCBI Taxonomy" id="348720"/>
    <lineage>
        <taxon>Eukaryota</taxon>
        <taxon>Metazoa</taxon>
        <taxon>Ecdysozoa</taxon>
        <taxon>Arthropoda</taxon>
        <taxon>Hexapoda</taxon>
        <taxon>Insecta</taxon>
        <taxon>Pterygota</taxon>
        <taxon>Neoptera</taxon>
        <taxon>Endopterygota</taxon>
        <taxon>Lepidoptera</taxon>
        <taxon>Glossata</taxon>
        <taxon>Ditrysia</taxon>
        <taxon>Papilionoidea</taxon>
        <taxon>Nymphalidae</taxon>
        <taxon>Satyrinae</taxon>
        <taxon>Satyrini</taxon>
        <taxon>Parargina</taxon>
        <taxon>Pararge</taxon>
    </lineage>
</organism>
<dbReference type="AlphaFoldDB" id="A0A8S4RZG6"/>
<name>A0A8S4RZG6_9NEOP</name>
<dbReference type="SUPFAM" id="SSF48652">
    <property type="entry name" value="Tetraspanin"/>
    <property type="match status" value="1"/>
</dbReference>
<feature type="transmembrane region" description="Helical" evidence="5">
    <location>
        <begin position="86"/>
        <end position="110"/>
    </location>
</feature>
<dbReference type="GO" id="GO:0005886">
    <property type="term" value="C:plasma membrane"/>
    <property type="evidence" value="ECO:0007669"/>
    <property type="project" value="TreeGrafter"/>
</dbReference>
<feature type="transmembrane region" description="Helical" evidence="5">
    <location>
        <begin position="21"/>
        <end position="40"/>
    </location>
</feature>
<accession>A0A8S4RZG6</accession>